<reference evidence="2" key="1">
    <citation type="submission" date="2017-03" db="EMBL/GenBank/DDBJ databases">
        <authorList>
            <person name="Monnet C."/>
        </authorList>
    </citation>
    <scope>NUCLEOTIDE SEQUENCE [LARGE SCALE GENOMIC DNA]</scope>
    <source>
        <strain evidence="2">Mu101</strain>
    </source>
</reference>
<dbReference type="InterPro" id="IPR034154">
    <property type="entry name" value="TOPRIM_DnaG/twinkle"/>
</dbReference>
<accession>A0A2H1IKY1</accession>
<sequence>MVACMSRGCSTDEIMHAVGLDDVALTPRLSASAVRAKEPFGVYETWVDGQHVRTKTRYDTIHPVTHEKLGKDFSVEWELDDDERVDVWPAVYPHDDAVTEVHEVAQDHDGVTVVICEGEKDADAVAALYSRKQVPAVAVSIPDGTSNVETNAEAVLRLDSALQPEDDDSPIRVEYIIAVDRDSPGVRGAAALYVQLRKEELNVRLGAAAGGHHDAGDAAEAGFAPPVEAVESLAGLLIDTGLPADPATHRADGLAAQHRCAEDLGLNSVSDLRNHLLEAMLWALHDQGRELVQMARSKRKMLRPLAATGVWHVIRSVKATAAATFREVFDLQLSAGDAGTAATQIDGWLDQQTPVDPPTRFNRDNSGVIEVDLGPDAPRQTVRIDPTQDTLSFITVPTVPFFREAQTVPLPDIDRDATVEDVDLLWEVVNARHEQRHWILAWLVLVISCARENSPLVFRGIAGSGKSTAQRILLDLVDPRSRDPRTQLAALPNDQDGFALLAEKHTAFGVDNVSHIPTALQETFQMAVTGGVATKRKLYTDGDVVEHDLSVNFLLSSLTITGLKTDAVDRMTTIDIDRPDHRPSSTEITTRWRKMAPTVFTALLRLTQAVMQERTRREDELRDLRTHRIREFGETVWLLDQLRGGDGHDALMDNRQHAQAEARLDPYLRALCTHLAENPELAEKTYTISQLLRLDPHRQVYPLTIDEERALDQAVPESERRFGKILREQIDILHANGFAFKEQGDRRKGSRWSIAIPDGDTPAERLADVHFTPYPYGRAGEREQRRERRF</sequence>
<dbReference type="Proteomes" id="UP000234498">
    <property type="component" value="Unassembled WGS sequence"/>
</dbReference>
<dbReference type="Gene3D" id="3.40.1360.10">
    <property type="match status" value="1"/>
</dbReference>
<proteinExistence type="predicted"/>
<evidence type="ECO:0000313" key="1">
    <source>
        <dbReference type="EMBL" id="SMX75875.1"/>
    </source>
</evidence>
<organism evidence="1 2">
    <name type="scientific">Brevibacterium linens</name>
    <dbReference type="NCBI Taxonomy" id="1703"/>
    <lineage>
        <taxon>Bacteria</taxon>
        <taxon>Bacillati</taxon>
        <taxon>Actinomycetota</taxon>
        <taxon>Actinomycetes</taxon>
        <taxon>Micrococcales</taxon>
        <taxon>Brevibacteriaceae</taxon>
        <taxon>Brevibacterium</taxon>
    </lineage>
</organism>
<gene>
    <name evidence="1" type="ORF">BLIN101_01314</name>
</gene>
<evidence type="ECO:0000313" key="2">
    <source>
        <dbReference type="Proteomes" id="UP000234498"/>
    </source>
</evidence>
<dbReference type="EMBL" id="FXZA01000004">
    <property type="protein sequence ID" value="SMX75875.1"/>
    <property type="molecule type" value="Genomic_DNA"/>
</dbReference>
<dbReference type="CDD" id="cd01029">
    <property type="entry name" value="TOPRIM_primases"/>
    <property type="match status" value="1"/>
</dbReference>
<dbReference type="AlphaFoldDB" id="A0A2H1IKY1"/>
<protein>
    <submittedName>
        <fullName evidence="1">Uncharacterized protein</fullName>
    </submittedName>
</protein>
<name>A0A2H1IKY1_BRELN</name>